<gene>
    <name evidence="8" type="ORF">B5807_02718</name>
</gene>
<dbReference type="GO" id="GO:0008270">
    <property type="term" value="F:zinc ion binding"/>
    <property type="evidence" value="ECO:0007669"/>
    <property type="project" value="InterPro"/>
</dbReference>
<evidence type="ECO:0000256" key="6">
    <source>
        <dbReference type="RuleBase" id="RU361277"/>
    </source>
</evidence>
<dbReference type="InterPro" id="IPR013154">
    <property type="entry name" value="ADH-like_N"/>
</dbReference>
<evidence type="ECO:0000313" key="8">
    <source>
        <dbReference type="EMBL" id="OSS52461.1"/>
    </source>
</evidence>
<evidence type="ECO:0000313" key="9">
    <source>
        <dbReference type="Proteomes" id="UP000193240"/>
    </source>
</evidence>
<dbReference type="Proteomes" id="UP000193240">
    <property type="component" value="Unassembled WGS sequence"/>
</dbReference>
<reference evidence="8 9" key="1">
    <citation type="journal article" date="2017" name="Genome Announc.">
        <title>Genome sequence of the saprophytic ascomycete Epicoccum nigrum ICMP 19927 strain isolated from New Zealand.</title>
        <authorList>
            <person name="Fokin M."/>
            <person name="Fleetwood D."/>
            <person name="Weir B.S."/>
            <person name="Villas-Boas S.G."/>
        </authorList>
    </citation>
    <scope>NUCLEOTIDE SEQUENCE [LARGE SCALE GENOMIC DNA]</scope>
    <source>
        <strain evidence="8 9">ICMP 19927</strain>
    </source>
</reference>
<sequence>MPYPISVTAIVSEAPNGDHPVWHKEKLQLREPGEDELLVRIIASGVCHSDIAVSSYPQDTPGFGPYPKILGHEGAGIVERVGSKISHVKEGDKVLLSFDYCGKDDCRACEDDTPGYCGEFHGRNLFSGPDVYQRADGKTVGGLFFGQSSFASIALVKATSVVNVDKLVKDEDELRLFAPMGCGFQTGAGAVTEMVNAGKKDAIVVFGLGGVGMAAVMAANVRGAHTIIGVDRIQSRLSLAKDLGATHVIDTSGFKDAATDLPAALREIAPKGVNAVIETTGVVPLISAVVPALHAKGQIILIGIVTGKMMELNLGALMAIGASIRGCVEGHTKPLKFVPQMIEWYRQGKFPIEKLAKFYQSDDFEKALADMHTGSTIKPILLW</sequence>
<dbReference type="OMA" id="ERHPAYC"/>
<dbReference type="InterPro" id="IPR036291">
    <property type="entry name" value="NAD(P)-bd_dom_sf"/>
</dbReference>
<keyword evidence="3 6" id="KW-0479">Metal-binding</keyword>
<dbReference type="AlphaFoldDB" id="A0A1Y2M8X2"/>
<dbReference type="PROSITE" id="PS00059">
    <property type="entry name" value="ADH_ZINC"/>
    <property type="match status" value="1"/>
</dbReference>
<evidence type="ECO:0000256" key="5">
    <source>
        <dbReference type="ARBA" id="ARBA00023002"/>
    </source>
</evidence>
<keyword evidence="5" id="KW-0560">Oxidoreductase</keyword>
<dbReference type="CDD" id="cd08278">
    <property type="entry name" value="benzyl_alcohol_DH"/>
    <property type="match status" value="1"/>
</dbReference>
<dbReference type="InterPro" id="IPR011032">
    <property type="entry name" value="GroES-like_sf"/>
</dbReference>
<dbReference type="PANTHER" id="PTHR43350:SF2">
    <property type="entry name" value="GROES-LIKE ZINC-BINDING ALCOHOL DEHYDROGENASE FAMILY PROTEIN"/>
    <property type="match status" value="1"/>
</dbReference>
<keyword evidence="9" id="KW-1185">Reference proteome</keyword>
<name>A0A1Y2M8X2_EPING</name>
<comment type="cofactor">
    <cofactor evidence="1 6">
        <name>Zn(2+)</name>
        <dbReference type="ChEBI" id="CHEBI:29105"/>
    </cofactor>
</comment>
<protein>
    <recommendedName>
        <fullName evidence="7">Enoyl reductase (ER) domain-containing protein</fullName>
    </recommendedName>
</protein>
<dbReference type="Pfam" id="PF00107">
    <property type="entry name" value="ADH_zinc_N"/>
    <property type="match status" value="1"/>
</dbReference>
<dbReference type="EMBL" id="KZ107839">
    <property type="protein sequence ID" value="OSS52461.1"/>
    <property type="molecule type" value="Genomic_DNA"/>
</dbReference>
<dbReference type="SUPFAM" id="SSF50129">
    <property type="entry name" value="GroES-like"/>
    <property type="match status" value="1"/>
</dbReference>
<dbReference type="PANTHER" id="PTHR43350">
    <property type="entry name" value="NAD-DEPENDENT ALCOHOL DEHYDROGENASE"/>
    <property type="match status" value="1"/>
</dbReference>
<evidence type="ECO:0000256" key="2">
    <source>
        <dbReference type="ARBA" id="ARBA00008072"/>
    </source>
</evidence>
<accession>A0A1Y2M8X2</accession>
<comment type="similarity">
    <text evidence="2 6">Belongs to the zinc-containing alcohol dehydrogenase family.</text>
</comment>
<dbReference type="Gene3D" id="3.90.180.10">
    <property type="entry name" value="Medium-chain alcohol dehydrogenases, catalytic domain"/>
    <property type="match status" value="1"/>
</dbReference>
<proteinExistence type="inferred from homology"/>
<dbReference type="InterPro" id="IPR020843">
    <property type="entry name" value="ER"/>
</dbReference>
<feature type="domain" description="Enoyl reductase (ER)" evidence="7">
    <location>
        <begin position="17"/>
        <end position="382"/>
    </location>
</feature>
<dbReference type="InterPro" id="IPR013149">
    <property type="entry name" value="ADH-like_C"/>
</dbReference>
<evidence type="ECO:0000259" key="7">
    <source>
        <dbReference type="SMART" id="SM00829"/>
    </source>
</evidence>
<dbReference type="InParanoid" id="A0A1Y2M8X2"/>
<keyword evidence="4 6" id="KW-0862">Zinc</keyword>
<dbReference type="SUPFAM" id="SSF51735">
    <property type="entry name" value="NAD(P)-binding Rossmann-fold domains"/>
    <property type="match status" value="1"/>
</dbReference>
<dbReference type="Pfam" id="PF08240">
    <property type="entry name" value="ADH_N"/>
    <property type="match status" value="1"/>
</dbReference>
<dbReference type="InterPro" id="IPR002328">
    <property type="entry name" value="ADH_Zn_CS"/>
</dbReference>
<evidence type="ECO:0000256" key="4">
    <source>
        <dbReference type="ARBA" id="ARBA00022833"/>
    </source>
</evidence>
<evidence type="ECO:0000256" key="3">
    <source>
        <dbReference type="ARBA" id="ARBA00022723"/>
    </source>
</evidence>
<organism evidence="8 9">
    <name type="scientific">Epicoccum nigrum</name>
    <name type="common">Soil fungus</name>
    <name type="synonym">Epicoccum purpurascens</name>
    <dbReference type="NCBI Taxonomy" id="105696"/>
    <lineage>
        <taxon>Eukaryota</taxon>
        <taxon>Fungi</taxon>
        <taxon>Dikarya</taxon>
        <taxon>Ascomycota</taxon>
        <taxon>Pezizomycotina</taxon>
        <taxon>Dothideomycetes</taxon>
        <taxon>Pleosporomycetidae</taxon>
        <taxon>Pleosporales</taxon>
        <taxon>Pleosporineae</taxon>
        <taxon>Didymellaceae</taxon>
        <taxon>Epicoccum</taxon>
    </lineage>
</organism>
<dbReference type="GO" id="GO:0016491">
    <property type="term" value="F:oxidoreductase activity"/>
    <property type="evidence" value="ECO:0007669"/>
    <property type="project" value="UniProtKB-KW"/>
</dbReference>
<dbReference type="SMART" id="SM00829">
    <property type="entry name" value="PKS_ER"/>
    <property type="match status" value="1"/>
</dbReference>
<evidence type="ECO:0000256" key="1">
    <source>
        <dbReference type="ARBA" id="ARBA00001947"/>
    </source>
</evidence>
<dbReference type="Gene3D" id="3.40.50.720">
    <property type="entry name" value="NAD(P)-binding Rossmann-like Domain"/>
    <property type="match status" value="1"/>
</dbReference>
<dbReference type="STRING" id="105696.A0A1Y2M8X2"/>